<dbReference type="NCBIfam" id="NF038123">
    <property type="entry name" value="NF038123_dom"/>
    <property type="match status" value="1"/>
</dbReference>
<protein>
    <submittedName>
        <fullName evidence="2">Spondin_N domain containing protein</fullName>
    </submittedName>
</protein>
<evidence type="ECO:0000313" key="3">
    <source>
        <dbReference type="Proteomes" id="UP000322699"/>
    </source>
</evidence>
<evidence type="ECO:0000313" key="2">
    <source>
        <dbReference type="EMBL" id="KAA1261890.1"/>
    </source>
</evidence>
<dbReference type="InterPro" id="IPR009465">
    <property type="entry name" value="Spondin_N"/>
</dbReference>
<comment type="caution">
    <text evidence="2">The sequence shown here is derived from an EMBL/GenBank/DDBJ whole genome shotgun (WGS) entry which is preliminary data.</text>
</comment>
<sequence>MHTLLAPHFERKMKRLLSTLPSISAPCFLMAMTITCLSSSTVQAERVRLTVQNVGGDTFFTPVFAGFHDGSFDLRQATGSGTLGQASDGLEALAELGMTGALTTEFNSGGALREAGTLGGGPIAPGQSVSADFDLDLLGANRFLTLASMLLPSSDTFIGNISTPAFDLSTFTGESLTFDLTALYDAGTEVNDFAASPGIPLLYGNAALGLNGTNFPAGIATDGEDQNALISLIDPASSVFDDFLSQPTTGTLSAAPSSFRITVSAVPEPASGLAGCVALTGLMLRRRRKKNPRG</sequence>
<dbReference type="Proteomes" id="UP000322699">
    <property type="component" value="Unassembled WGS sequence"/>
</dbReference>
<accession>A0A5B1CQI1</accession>
<dbReference type="EMBL" id="VRLW01000001">
    <property type="protein sequence ID" value="KAA1261890.1"/>
    <property type="molecule type" value="Genomic_DNA"/>
</dbReference>
<keyword evidence="3" id="KW-1185">Reference proteome</keyword>
<reference evidence="2 3" key="1">
    <citation type="submission" date="2019-08" db="EMBL/GenBank/DDBJ databases">
        <title>Deep-cultivation of Planctomycetes and their phenomic and genomic characterization uncovers novel biology.</title>
        <authorList>
            <person name="Wiegand S."/>
            <person name="Jogler M."/>
            <person name="Boedeker C."/>
            <person name="Pinto D."/>
            <person name="Vollmers J."/>
            <person name="Rivas-Marin E."/>
            <person name="Kohn T."/>
            <person name="Peeters S.H."/>
            <person name="Heuer A."/>
            <person name="Rast P."/>
            <person name="Oberbeckmann S."/>
            <person name="Bunk B."/>
            <person name="Jeske O."/>
            <person name="Meyerdierks A."/>
            <person name="Storesund J.E."/>
            <person name="Kallscheuer N."/>
            <person name="Luecker S."/>
            <person name="Lage O.M."/>
            <person name="Pohl T."/>
            <person name="Merkel B.J."/>
            <person name="Hornburger P."/>
            <person name="Mueller R.-W."/>
            <person name="Bruemmer F."/>
            <person name="Labrenz M."/>
            <person name="Spormann A.M."/>
            <person name="Op Den Camp H."/>
            <person name="Overmann J."/>
            <person name="Amann R."/>
            <person name="Jetten M.S.M."/>
            <person name="Mascher T."/>
            <person name="Medema M.H."/>
            <person name="Devos D.P."/>
            <person name="Kaster A.-K."/>
            <person name="Ovreas L."/>
            <person name="Rohde M."/>
            <person name="Galperin M.Y."/>
            <person name="Jogler C."/>
        </authorList>
    </citation>
    <scope>NUCLEOTIDE SEQUENCE [LARGE SCALE GENOMIC DNA]</scope>
    <source>
        <strain evidence="2 3">LF1</strain>
    </source>
</reference>
<dbReference type="Gene3D" id="2.60.40.2130">
    <property type="entry name" value="F-spondin domain"/>
    <property type="match status" value="1"/>
</dbReference>
<gene>
    <name evidence="2" type="ORF">LF1_44510</name>
</gene>
<evidence type="ECO:0000259" key="1">
    <source>
        <dbReference type="PROSITE" id="PS51020"/>
    </source>
</evidence>
<dbReference type="InterPro" id="IPR038678">
    <property type="entry name" value="Spondin_N_sf"/>
</dbReference>
<proteinExistence type="predicted"/>
<dbReference type="PROSITE" id="PS51020">
    <property type="entry name" value="SPONDIN"/>
    <property type="match status" value="1"/>
</dbReference>
<dbReference type="AlphaFoldDB" id="A0A5B1CQI1"/>
<name>A0A5B1CQI1_9BACT</name>
<organism evidence="2 3">
    <name type="scientific">Rubripirellula obstinata</name>
    <dbReference type="NCBI Taxonomy" id="406547"/>
    <lineage>
        <taxon>Bacteria</taxon>
        <taxon>Pseudomonadati</taxon>
        <taxon>Planctomycetota</taxon>
        <taxon>Planctomycetia</taxon>
        <taxon>Pirellulales</taxon>
        <taxon>Pirellulaceae</taxon>
        <taxon>Rubripirellula</taxon>
    </lineage>
</organism>
<feature type="domain" description="Spondin" evidence="1">
    <location>
        <begin position="23"/>
        <end position="219"/>
    </location>
</feature>